<feature type="region of interest" description="Disordered" evidence="1">
    <location>
        <begin position="26"/>
        <end position="59"/>
    </location>
</feature>
<dbReference type="EMBL" id="KZ851909">
    <property type="protein sequence ID" value="RDH21855.1"/>
    <property type="molecule type" value="Genomic_DNA"/>
</dbReference>
<dbReference type="AlphaFoldDB" id="A0A370C1S2"/>
<accession>A0A370C1S2</accession>
<sequence length="59" mass="6840">MSFLAVGQESETTRIKKRKSLVLSDRDEERQKVDLEGEGGGRGKQREGKRKDWKVRRGH</sequence>
<evidence type="ECO:0000313" key="2">
    <source>
        <dbReference type="EMBL" id="RDH21855.1"/>
    </source>
</evidence>
<protein>
    <submittedName>
        <fullName evidence="2">Uncharacterized protein</fullName>
    </submittedName>
</protein>
<dbReference type="VEuPathDB" id="FungiDB:M747DRAFT_294603"/>
<reference evidence="2 3" key="1">
    <citation type="submission" date="2018-07" db="EMBL/GenBank/DDBJ databases">
        <title>Section-level genome sequencing of Aspergillus section Nigri to investigate inter- and intra-species variation.</title>
        <authorList>
            <consortium name="DOE Joint Genome Institute"/>
            <person name="Vesth T.C."/>
            <person name="Nybo J.L."/>
            <person name="Theobald S."/>
            <person name="Frisvad J.C."/>
            <person name="Larsen T.O."/>
            <person name="Nielsen K.F."/>
            <person name="Hoof J.B."/>
            <person name="Brandl J."/>
            <person name="Salamov A."/>
            <person name="Riley R."/>
            <person name="Gladden J.M."/>
            <person name="Phatale P."/>
            <person name="Nielsen M.T."/>
            <person name="Lyhne E.K."/>
            <person name="Kogle M.E."/>
            <person name="Strasser K."/>
            <person name="McDonnell E."/>
            <person name="Barry K."/>
            <person name="Clum A."/>
            <person name="Chen C."/>
            <person name="Nolan M."/>
            <person name="Sandor L."/>
            <person name="Kuo A."/>
            <person name="Lipzen A."/>
            <person name="Hainaut M."/>
            <person name="Drula E."/>
            <person name="Tsang A."/>
            <person name="Magnuson J.K."/>
            <person name="Henrissat B."/>
            <person name="Wiebenga A."/>
            <person name="Simmons B.A."/>
            <person name="Makela M.R."/>
            <person name="De vries R.P."/>
            <person name="Grigoriev I.V."/>
            <person name="Mortensen U.H."/>
            <person name="Baker S.E."/>
            <person name="Andersen M.R."/>
        </authorList>
    </citation>
    <scope>NUCLEOTIDE SEQUENCE [LARGE SCALE GENOMIC DNA]</scope>
    <source>
        <strain evidence="2 3">ATCC 13496</strain>
    </source>
</reference>
<proteinExistence type="predicted"/>
<dbReference type="Proteomes" id="UP000253845">
    <property type="component" value="Unassembled WGS sequence"/>
</dbReference>
<name>A0A370C1S2_ASPNG</name>
<gene>
    <name evidence="2" type="ORF">M747DRAFT_294603</name>
</gene>
<feature type="compositionally biased region" description="Basic and acidic residues" evidence="1">
    <location>
        <begin position="26"/>
        <end position="50"/>
    </location>
</feature>
<evidence type="ECO:0000313" key="3">
    <source>
        <dbReference type="Proteomes" id="UP000253845"/>
    </source>
</evidence>
<evidence type="ECO:0000256" key="1">
    <source>
        <dbReference type="SAM" id="MobiDB-lite"/>
    </source>
</evidence>
<organism evidence="2 3">
    <name type="scientific">Aspergillus niger ATCC 13496</name>
    <dbReference type="NCBI Taxonomy" id="1353008"/>
    <lineage>
        <taxon>Eukaryota</taxon>
        <taxon>Fungi</taxon>
        <taxon>Dikarya</taxon>
        <taxon>Ascomycota</taxon>
        <taxon>Pezizomycotina</taxon>
        <taxon>Eurotiomycetes</taxon>
        <taxon>Eurotiomycetidae</taxon>
        <taxon>Eurotiales</taxon>
        <taxon>Aspergillaceae</taxon>
        <taxon>Aspergillus</taxon>
        <taxon>Aspergillus subgen. Circumdati</taxon>
    </lineage>
</organism>